<name>A0A8H6VT80_9AGAR</name>
<dbReference type="Proteomes" id="UP000636479">
    <property type="component" value="Unassembled WGS sequence"/>
</dbReference>
<evidence type="ECO:0000313" key="3">
    <source>
        <dbReference type="Proteomes" id="UP000636479"/>
    </source>
</evidence>
<feature type="compositionally biased region" description="Polar residues" evidence="1">
    <location>
        <begin position="15"/>
        <end position="27"/>
    </location>
</feature>
<evidence type="ECO:0000313" key="2">
    <source>
        <dbReference type="EMBL" id="KAF7291106.1"/>
    </source>
</evidence>
<feature type="region of interest" description="Disordered" evidence="1">
    <location>
        <begin position="1"/>
        <end position="27"/>
    </location>
</feature>
<dbReference type="RefSeq" id="XP_037214228.1">
    <property type="nucleotide sequence ID" value="XM_037369022.1"/>
</dbReference>
<keyword evidence="3" id="KW-1185">Reference proteome</keyword>
<dbReference type="GeneID" id="59351538"/>
<dbReference type="OrthoDB" id="3240925at2759"/>
<protein>
    <submittedName>
        <fullName evidence="2">Uncharacterized protein</fullName>
    </submittedName>
</protein>
<evidence type="ECO:0000256" key="1">
    <source>
        <dbReference type="SAM" id="MobiDB-lite"/>
    </source>
</evidence>
<feature type="compositionally biased region" description="Low complexity" evidence="1">
    <location>
        <begin position="77"/>
        <end position="90"/>
    </location>
</feature>
<comment type="caution">
    <text evidence="2">The sequence shown here is derived from an EMBL/GenBank/DDBJ whole genome shotgun (WGS) entry which is preliminary data.</text>
</comment>
<feature type="region of interest" description="Disordered" evidence="1">
    <location>
        <begin position="70"/>
        <end position="93"/>
    </location>
</feature>
<accession>A0A8H6VT80</accession>
<gene>
    <name evidence="2" type="ORF">MIND_01253700</name>
</gene>
<organism evidence="2 3">
    <name type="scientific">Mycena indigotica</name>
    <dbReference type="NCBI Taxonomy" id="2126181"/>
    <lineage>
        <taxon>Eukaryota</taxon>
        <taxon>Fungi</taxon>
        <taxon>Dikarya</taxon>
        <taxon>Basidiomycota</taxon>
        <taxon>Agaricomycotina</taxon>
        <taxon>Agaricomycetes</taxon>
        <taxon>Agaricomycetidae</taxon>
        <taxon>Agaricales</taxon>
        <taxon>Marasmiineae</taxon>
        <taxon>Mycenaceae</taxon>
        <taxon>Mycena</taxon>
    </lineage>
</organism>
<dbReference type="EMBL" id="JACAZF010000013">
    <property type="protein sequence ID" value="KAF7291106.1"/>
    <property type="molecule type" value="Genomic_DNA"/>
</dbReference>
<dbReference type="AlphaFoldDB" id="A0A8H6VT80"/>
<sequence length="149" mass="16022">MTRDSRPPAKRRRVNSSQSRPYSNSDLPSTKTLGLTCSSCHRTVIGSLSCPRCGHATCIICSRTCTAAVHSPPPTPQLSWTPTPTSSPMHSPKKSILALTNTNLDSSNAKRKKPGEEEGMGGCGRVVCKDCCFESQQESSTTCYDCCGH</sequence>
<reference evidence="2" key="1">
    <citation type="submission" date="2020-05" db="EMBL/GenBank/DDBJ databases">
        <title>Mycena genomes resolve the evolution of fungal bioluminescence.</title>
        <authorList>
            <person name="Tsai I.J."/>
        </authorList>
    </citation>
    <scope>NUCLEOTIDE SEQUENCE</scope>
    <source>
        <strain evidence="2">171206Taipei</strain>
    </source>
</reference>
<proteinExistence type="predicted"/>